<dbReference type="AlphaFoldDB" id="A0A7X1PQ88"/>
<name>A0A7X1PQ88_9PSED</name>
<evidence type="ECO:0000313" key="3">
    <source>
        <dbReference type="Proteomes" id="UP000486534"/>
    </source>
</evidence>
<gene>
    <name evidence="2" type="ORF">GDH07_24145</name>
</gene>
<dbReference type="Proteomes" id="UP000486534">
    <property type="component" value="Unassembled WGS sequence"/>
</dbReference>
<proteinExistence type="predicted"/>
<sequence length="153" mass="17274">MIGGGSMREFLARYFPTFMLTVLLGCFSASLLLSLAQVTYWRGMAPEQSNDYMGLGLLVLILLLVVGNLLVVRGIAWGVWLVAGYFALCLALVAPMFQYHPHQSIYLVGLLLPLLGLLLLNSRRHRQMRGKLVEIRHQRQLLKASLKPQRKRP</sequence>
<protein>
    <submittedName>
        <fullName evidence="2">Uncharacterized protein</fullName>
    </submittedName>
</protein>
<evidence type="ECO:0000256" key="1">
    <source>
        <dbReference type="SAM" id="Phobius"/>
    </source>
</evidence>
<dbReference type="EMBL" id="WHUV01000004">
    <property type="protein sequence ID" value="MQA56419.1"/>
    <property type="molecule type" value="Genomic_DNA"/>
</dbReference>
<accession>A0A7X1PQ88</accession>
<feature type="transmembrane region" description="Helical" evidence="1">
    <location>
        <begin position="79"/>
        <end position="97"/>
    </location>
</feature>
<keyword evidence="1" id="KW-1133">Transmembrane helix</keyword>
<organism evidence="2 3">
    <name type="scientific">Pseudomonas piscis</name>
    <dbReference type="NCBI Taxonomy" id="2614538"/>
    <lineage>
        <taxon>Bacteria</taxon>
        <taxon>Pseudomonadati</taxon>
        <taxon>Pseudomonadota</taxon>
        <taxon>Gammaproteobacteria</taxon>
        <taxon>Pseudomonadales</taxon>
        <taxon>Pseudomonadaceae</taxon>
        <taxon>Pseudomonas</taxon>
    </lineage>
</organism>
<reference evidence="2 3" key="1">
    <citation type="submission" date="2019-10" db="EMBL/GenBank/DDBJ databases">
        <title>Pseudomonas dajingensis sp. nov., isolated from the profound head ulcers of farmed Murray cod (Maccullochella peelii peelii).</title>
        <authorList>
            <person name="Liu Y."/>
        </authorList>
    </citation>
    <scope>NUCLEOTIDE SEQUENCE [LARGE SCALE GENOMIC DNA]</scope>
    <source>
        <strain evidence="2 3">MC042</strain>
    </source>
</reference>
<evidence type="ECO:0000313" key="2">
    <source>
        <dbReference type="EMBL" id="MQA56419.1"/>
    </source>
</evidence>
<keyword evidence="1" id="KW-0472">Membrane</keyword>
<keyword evidence="1" id="KW-0812">Transmembrane</keyword>
<feature type="transmembrane region" description="Helical" evidence="1">
    <location>
        <begin position="52"/>
        <end position="72"/>
    </location>
</feature>
<dbReference type="RefSeq" id="WP_152899115.1">
    <property type="nucleotide sequence ID" value="NZ_WHUV01000004.1"/>
</dbReference>
<feature type="transmembrane region" description="Helical" evidence="1">
    <location>
        <begin position="103"/>
        <end position="121"/>
    </location>
</feature>
<comment type="caution">
    <text evidence="2">The sequence shown here is derived from an EMBL/GenBank/DDBJ whole genome shotgun (WGS) entry which is preliminary data.</text>
</comment>